<evidence type="ECO:0000256" key="5">
    <source>
        <dbReference type="ARBA" id="ARBA00023242"/>
    </source>
</evidence>
<keyword evidence="6" id="KW-0175">Coiled coil</keyword>
<name>A0A9N9HZH1_9GLOM</name>
<evidence type="ECO:0000256" key="4">
    <source>
        <dbReference type="ARBA" id="ARBA00023163"/>
    </source>
</evidence>
<dbReference type="GO" id="GO:0005634">
    <property type="term" value="C:nucleus"/>
    <property type="evidence" value="ECO:0007669"/>
    <property type="project" value="UniProtKB-SubCell"/>
</dbReference>
<dbReference type="AlphaFoldDB" id="A0A9N9HZH1"/>
<feature type="compositionally biased region" description="Acidic residues" evidence="7">
    <location>
        <begin position="119"/>
        <end position="131"/>
    </location>
</feature>
<feature type="compositionally biased region" description="Polar residues" evidence="7">
    <location>
        <begin position="132"/>
        <end position="146"/>
    </location>
</feature>
<dbReference type="PROSITE" id="PS50217">
    <property type="entry name" value="BZIP"/>
    <property type="match status" value="1"/>
</dbReference>
<feature type="region of interest" description="Disordered" evidence="7">
    <location>
        <begin position="107"/>
        <end position="146"/>
    </location>
</feature>
<dbReference type="GO" id="GO:0001228">
    <property type="term" value="F:DNA-binding transcription activator activity, RNA polymerase II-specific"/>
    <property type="evidence" value="ECO:0007669"/>
    <property type="project" value="TreeGrafter"/>
</dbReference>
<dbReference type="InterPro" id="IPR004827">
    <property type="entry name" value="bZIP"/>
</dbReference>
<feature type="non-terminal residue" evidence="9">
    <location>
        <position position="1"/>
    </location>
</feature>
<comment type="subcellular location">
    <subcellularLocation>
        <location evidence="1">Nucleus</location>
    </subcellularLocation>
</comment>
<dbReference type="PROSITE" id="PS00036">
    <property type="entry name" value="BZIP_BASIC"/>
    <property type="match status" value="1"/>
</dbReference>
<comment type="caution">
    <text evidence="9">The sequence shown here is derived from an EMBL/GenBank/DDBJ whole genome shotgun (WGS) entry which is preliminary data.</text>
</comment>
<gene>
    <name evidence="9" type="ORF">ALEPTO_LOCUS11981</name>
</gene>
<dbReference type="InterPro" id="IPR046347">
    <property type="entry name" value="bZIP_sf"/>
</dbReference>
<dbReference type="Pfam" id="PF07716">
    <property type="entry name" value="bZIP_2"/>
    <property type="match status" value="1"/>
</dbReference>
<dbReference type="GO" id="GO:0000977">
    <property type="term" value="F:RNA polymerase II transcription regulatory region sequence-specific DNA binding"/>
    <property type="evidence" value="ECO:0007669"/>
    <property type="project" value="TreeGrafter"/>
</dbReference>
<keyword evidence="4" id="KW-0804">Transcription</keyword>
<evidence type="ECO:0000259" key="8">
    <source>
        <dbReference type="PROSITE" id="PS50217"/>
    </source>
</evidence>
<dbReference type="FunFam" id="1.20.5.170:FF:000075">
    <property type="entry name" value="BZIP transcription factor (MetR)"/>
    <property type="match status" value="1"/>
</dbReference>
<feature type="coiled-coil region" evidence="6">
    <location>
        <begin position="61"/>
        <end position="95"/>
    </location>
</feature>
<keyword evidence="5" id="KW-0539">Nucleus</keyword>
<evidence type="ECO:0000256" key="6">
    <source>
        <dbReference type="SAM" id="Coils"/>
    </source>
</evidence>
<dbReference type="PANTHER" id="PTHR13044">
    <property type="entry name" value="ACTIVATING TRANSCRIPTION FACTOR ATF 4/5"/>
    <property type="match status" value="1"/>
</dbReference>
<keyword evidence="3" id="KW-0238">DNA-binding</keyword>
<sequence>SSSRQSSVDSLDFSHSFALYGNEYDASMDPEFHARLAADEDKRRRNTAASARFRVKKKLREQTLEKTAKDMTAKAEALEGRVKELELEIKWLRSLIVEKDSKLLEVERPKKQSKKDEEDKCDAEELEDEQPQESISNDQTAQEAPN</sequence>
<dbReference type="PANTHER" id="PTHR13044:SF14">
    <property type="entry name" value="CRYPTOCEPHAL, ISOFORM A"/>
    <property type="match status" value="1"/>
</dbReference>
<evidence type="ECO:0000256" key="1">
    <source>
        <dbReference type="ARBA" id="ARBA00004123"/>
    </source>
</evidence>
<dbReference type="Proteomes" id="UP000789508">
    <property type="component" value="Unassembled WGS sequence"/>
</dbReference>
<feature type="domain" description="BZIP" evidence="8">
    <location>
        <begin position="40"/>
        <end position="99"/>
    </location>
</feature>
<feature type="compositionally biased region" description="Basic and acidic residues" evidence="7">
    <location>
        <begin position="107"/>
        <end position="118"/>
    </location>
</feature>
<dbReference type="OrthoDB" id="1939598at2759"/>
<keyword evidence="2" id="KW-0805">Transcription regulation</keyword>
<reference evidence="9" key="1">
    <citation type="submission" date="2021-06" db="EMBL/GenBank/DDBJ databases">
        <authorList>
            <person name="Kallberg Y."/>
            <person name="Tangrot J."/>
            <person name="Rosling A."/>
        </authorList>
    </citation>
    <scope>NUCLEOTIDE SEQUENCE</scope>
    <source>
        <strain evidence="9">FL130A</strain>
    </source>
</reference>
<accession>A0A9N9HZH1</accession>
<proteinExistence type="predicted"/>
<evidence type="ECO:0000313" key="9">
    <source>
        <dbReference type="EMBL" id="CAG8713284.1"/>
    </source>
</evidence>
<evidence type="ECO:0000313" key="10">
    <source>
        <dbReference type="Proteomes" id="UP000789508"/>
    </source>
</evidence>
<keyword evidence="10" id="KW-1185">Reference proteome</keyword>
<dbReference type="EMBL" id="CAJVPS010023325">
    <property type="protein sequence ID" value="CAG8713284.1"/>
    <property type="molecule type" value="Genomic_DNA"/>
</dbReference>
<evidence type="ECO:0000256" key="2">
    <source>
        <dbReference type="ARBA" id="ARBA00023015"/>
    </source>
</evidence>
<protein>
    <submittedName>
        <fullName evidence="9">1620_t:CDS:1</fullName>
    </submittedName>
</protein>
<dbReference type="CDD" id="cd14705">
    <property type="entry name" value="bZIP_Zip1"/>
    <property type="match status" value="1"/>
</dbReference>
<evidence type="ECO:0000256" key="7">
    <source>
        <dbReference type="SAM" id="MobiDB-lite"/>
    </source>
</evidence>
<dbReference type="Gene3D" id="1.20.5.170">
    <property type="match status" value="1"/>
</dbReference>
<dbReference type="SUPFAM" id="SSF57959">
    <property type="entry name" value="Leucine zipper domain"/>
    <property type="match status" value="1"/>
</dbReference>
<organism evidence="9 10">
    <name type="scientific">Ambispora leptoticha</name>
    <dbReference type="NCBI Taxonomy" id="144679"/>
    <lineage>
        <taxon>Eukaryota</taxon>
        <taxon>Fungi</taxon>
        <taxon>Fungi incertae sedis</taxon>
        <taxon>Mucoromycota</taxon>
        <taxon>Glomeromycotina</taxon>
        <taxon>Glomeromycetes</taxon>
        <taxon>Archaeosporales</taxon>
        <taxon>Ambisporaceae</taxon>
        <taxon>Ambispora</taxon>
    </lineage>
</organism>
<evidence type="ECO:0000256" key="3">
    <source>
        <dbReference type="ARBA" id="ARBA00023125"/>
    </source>
</evidence>